<dbReference type="GO" id="GO:0009308">
    <property type="term" value="P:amine metabolic process"/>
    <property type="evidence" value="ECO:0007669"/>
    <property type="project" value="UniProtKB-UniRule"/>
</dbReference>
<dbReference type="Pfam" id="PF01179">
    <property type="entry name" value="Cu_amine_oxid"/>
    <property type="match status" value="1"/>
</dbReference>
<reference evidence="18" key="1">
    <citation type="submission" date="2023-03" db="EMBL/GenBank/DDBJ databases">
        <title>Amycolatopsis taiwanensis NBRC 103393.</title>
        <authorList>
            <person name="Ichikawa N."/>
            <person name="Sato H."/>
            <person name="Tonouchi N."/>
        </authorList>
    </citation>
    <scope>NUCLEOTIDE SEQUENCE</scope>
    <source>
        <strain evidence="18">NBRC 103393</strain>
    </source>
</reference>
<dbReference type="GO" id="GO:0005507">
    <property type="term" value="F:copper ion binding"/>
    <property type="evidence" value="ECO:0007669"/>
    <property type="project" value="InterPro"/>
</dbReference>
<evidence type="ECO:0000256" key="12">
    <source>
        <dbReference type="PIRSR" id="PIRSR600269-50"/>
    </source>
</evidence>
<dbReference type="PANTHER" id="PTHR10638">
    <property type="entry name" value="COPPER AMINE OXIDASE"/>
    <property type="match status" value="1"/>
</dbReference>
<dbReference type="InterPro" id="IPR016182">
    <property type="entry name" value="Cu_amine_oxidase_N-reg"/>
</dbReference>
<sequence>MSFPATPESATDETAVRHPLAVLTAEEIDAARRILDSSGLITEHTRFSYVMLREPDKADVLAWDGTEPLPREVTLLVTEVDTLQLSTVIVDLTTEKLVSQVFLDPAKVGFGPCLDEDYELVDQIVKSDPRWLAAIAKRGVTEVDKVRPVPLSAGVFGYDDEIGNRVYRVLSFYQEYPTDAAWAHPIGGVIAHVDISGRKVLRVVETQVEHMPEESGDYLDPAVAGSQRTDLKPISITQPEGVSFTVEDGLLQWQNWRVRIGFNGREGLTLHQVSFTDAGVERPILYRASVAEMVVNYGDPGPTHGWQNYFDLGEYQFGRLANSLELGCDCLGEITYLDAVVVDDFCRPVTIRNAICIHEEDFGVLWKHSDIFSGSSETRRQRRLVVSFFGTVGNYDYGFYWYLYLDGTIELEVKATGIPFPSGYDGEDPYFTEIAPGLGAPVHQHLFSVRLDLTVDGVRNQVDELDAVGMPVGEGNPWGNAIGRKRTRLRTEQEAQRMAANHLNRVWAISSAERTNRLGQPTSYVLYPEGQPALLADPSAPISQRAAFARKHLWVTRYDRDEMWPSGYTVNQNPGGDGLPAYTAGNRSVDGTDIVVWHTLGLTHFVRPEDWPIMPVDYAGFKLKPHGFFDRNPTLDVPDLSGRCHCGTGECACGH</sequence>
<evidence type="ECO:0000256" key="13">
    <source>
        <dbReference type="PIRSR" id="PIRSR600269-51"/>
    </source>
</evidence>
<dbReference type="InterPro" id="IPR036460">
    <property type="entry name" value="Cu_amine_oxidase_C_sf"/>
</dbReference>
<feature type="domain" description="Copper amine oxidase catalytic" evidence="15">
    <location>
        <begin position="235"/>
        <end position="635"/>
    </location>
</feature>
<comment type="subunit">
    <text evidence="5">Homodimer.</text>
</comment>
<dbReference type="SUPFAM" id="SSF54416">
    <property type="entry name" value="Amine oxidase N-terminal region"/>
    <property type="match status" value="2"/>
</dbReference>
<dbReference type="Gene3D" id="3.10.450.40">
    <property type="match status" value="2"/>
</dbReference>
<dbReference type="EC" id="1.4.3.-" evidence="14"/>
<dbReference type="Pfam" id="PF21994">
    <property type="entry name" value="AGAO-like_N2"/>
    <property type="match status" value="1"/>
</dbReference>
<evidence type="ECO:0000313" key="19">
    <source>
        <dbReference type="Proteomes" id="UP001165136"/>
    </source>
</evidence>
<comment type="caution">
    <text evidence="18">The sequence shown here is derived from an EMBL/GenBank/DDBJ whole genome shotgun (WGS) entry which is preliminary data.</text>
</comment>
<evidence type="ECO:0000256" key="6">
    <source>
        <dbReference type="ARBA" id="ARBA00022723"/>
    </source>
</evidence>
<dbReference type="PROSITE" id="PS01164">
    <property type="entry name" value="COPPER_AMINE_OXID_1"/>
    <property type="match status" value="1"/>
</dbReference>
<dbReference type="EMBL" id="BSTI01000001">
    <property type="protein sequence ID" value="GLY63917.1"/>
    <property type="molecule type" value="Genomic_DNA"/>
</dbReference>
<comment type="catalytic activity">
    <reaction evidence="11">
        <text>a primary methyl amine + O2 + H2O = an aldehyde + H2O2 + NH4(+)</text>
        <dbReference type="Rhea" id="RHEA:16153"/>
        <dbReference type="ChEBI" id="CHEBI:15377"/>
        <dbReference type="ChEBI" id="CHEBI:15379"/>
        <dbReference type="ChEBI" id="CHEBI:16240"/>
        <dbReference type="ChEBI" id="CHEBI:17478"/>
        <dbReference type="ChEBI" id="CHEBI:28938"/>
        <dbReference type="ChEBI" id="CHEBI:228804"/>
        <dbReference type="EC" id="1.4.3.21"/>
    </reaction>
</comment>
<comment type="cofactor">
    <cofactor evidence="1">
        <name>Cu cation</name>
        <dbReference type="ChEBI" id="CHEBI:23378"/>
    </cofactor>
</comment>
<feature type="active site" description="Schiff-base intermediate with substrate; via topaquinone" evidence="12">
    <location>
        <position position="395"/>
    </location>
</feature>
<dbReference type="SUPFAM" id="SSF49998">
    <property type="entry name" value="Amine oxidase catalytic domain"/>
    <property type="match status" value="1"/>
</dbReference>
<comment type="PTM">
    <text evidence="13 14">Topaquinone (TPQ) is generated by copper-dependent autoxidation of a specific tyrosyl residue.</text>
</comment>
<dbReference type="InterPro" id="IPR015802">
    <property type="entry name" value="Cu_amine_oxidase_N3"/>
</dbReference>
<comment type="similarity">
    <text evidence="4 14">Belongs to the copper/topaquinone oxidase family.</text>
</comment>
<evidence type="ECO:0000256" key="9">
    <source>
        <dbReference type="ARBA" id="ARBA00023008"/>
    </source>
</evidence>
<feature type="domain" description="Copper amine oxidase N3-terminal" evidence="16">
    <location>
        <begin position="113"/>
        <end position="207"/>
    </location>
</feature>
<evidence type="ECO:0000256" key="1">
    <source>
        <dbReference type="ARBA" id="ARBA00001935"/>
    </source>
</evidence>
<evidence type="ECO:0000256" key="7">
    <source>
        <dbReference type="ARBA" id="ARBA00022772"/>
    </source>
</evidence>
<dbReference type="InterPro" id="IPR000269">
    <property type="entry name" value="Cu_amine_oxidase"/>
</dbReference>
<dbReference type="PANTHER" id="PTHR10638:SF86">
    <property type="entry name" value="COPPER AMINE OXIDASE 1-RELATED"/>
    <property type="match status" value="1"/>
</dbReference>
<dbReference type="Proteomes" id="UP001165136">
    <property type="component" value="Unassembled WGS sequence"/>
</dbReference>
<keyword evidence="7 12" id="KW-0801">TPQ</keyword>
<evidence type="ECO:0000256" key="3">
    <source>
        <dbReference type="ARBA" id="ARBA00001947"/>
    </source>
</evidence>
<dbReference type="NCBIfam" id="NF008559">
    <property type="entry name" value="PRK11504.1"/>
    <property type="match status" value="1"/>
</dbReference>
<evidence type="ECO:0000256" key="10">
    <source>
        <dbReference type="ARBA" id="ARBA00023211"/>
    </source>
</evidence>
<dbReference type="GO" id="GO:0048038">
    <property type="term" value="F:quinone binding"/>
    <property type="evidence" value="ECO:0007669"/>
    <property type="project" value="InterPro"/>
</dbReference>
<keyword evidence="19" id="KW-1185">Reference proteome</keyword>
<keyword evidence="6 14" id="KW-0479">Metal-binding</keyword>
<dbReference type="InterPro" id="IPR015798">
    <property type="entry name" value="Cu_amine_oxidase_C"/>
</dbReference>
<accession>A0A9W6QXL2</accession>
<dbReference type="GO" id="GO:0008131">
    <property type="term" value="F:primary methylamine oxidase activity"/>
    <property type="evidence" value="ECO:0007669"/>
    <property type="project" value="UniProtKB-EC"/>
</dbReference>
<evidence type="ECO:0000259" key="15">
    <source>
        <dbReference type="Pfam" id="PF01179"/>
    </source>
</evidence>
<keyword evidence="8 14" id="KW-0560">Oxidoreductase</keyword>
<evidence type="ECO:0000256" key="8">
    <source>
        <dbReference type="ARBA" id="ARBA00023002"/>
    </source>
</evidence>
<dbReference type="Gene3D" id="2.70.98.20">
    <property type="entry name" value="Copper amine oxidase, catalytic domain"/>
    <property type="match status" value="1"/>
</dbReference>
<dbReference type="PROSITE" id="PS01165">
    <property type="entry name" value="COPPER_AMINE_OXID_2"/>
    <property type="match status" value="1"/>
</dbReference>
<gene>
    <name evidence="18" type="primary">tynA</name>
    <name evidence="18" type="ORF">Atai01_05360</name>
</gene>
<protein>
    <recommendedName>
        <fullName evidence="14">Amine oxidase</fullName>
        <ecNumber evidence="14">1.4.3.-</ecNumber>
    </recommendedName>
</protein>
<evidence type="ECO:0000256" key="2">
    <source>
        <dbReference type="ARBA" id="ARBA00001936"/>
    </source>
</evidence>
<evidence type="ECO:0000313" key="18">
    <source>
        <dbReference type="EMBL" id="GLY63917.1"/>
    </source>
</evidence>
<dbReference type="RefSeq" id="WP_285485735.1">
    <property type="nucleotide sequence ID" value="NZ_BSTI01000001.1"/>
</dbReference>
<proteinExistence type="inferred from homology"/>
<dbReference type="AlphaFoldDB" id="A0A9W6QXL2"/>
<feature type="active site" description="Proton acceptor" evidence="12">
    <location>
        <position position="311"/>
    </location>
</feature>
<evidence type="ECO:0000256" key="11">
    <source>
        <dbReference type="ARBA" id="ARBA00048032"/>
    </source>
</evidence>
<dbReference type="Pfam" id="PF02728">
    <property type="entry name" value="Cu_amine_oxidN3"/>
    <property type="match status" value="1"/>
</dbReference>
<evidence type="ECO:0000256" key="14">
    <source>
        <dbReference type="RuleBase" id="RU000672"/>
    </source>
</evidence>
<organism evidence="18 19">
    <name type="scientific">Amycolatopsis taiwanensis</name>
    <dbReference type="NCBI Taxonomy" id="342230"/>
    <lineage>
        <taxon>Bacteria</taxon>
        <taxon>Bacillati</taxon>
        <taxon>Actinomycetota</taxon>
        <taxon>Actinomycetes</taxon>
        <taxon>Pseudonocardiales</taxon>
        <taxon>Pseudonocardiaceae</taxon>
        <taxon>Amycolatopsis</taxon>
    </lineage>
</organism>
<feature type="domain" description="AGAO-like N2" evidence="17">
    <location>
        <begin position="24"/>
        <end position="99"/>
    </location>
</feature>
<keyword evidence="10" id="KW-0464">Manganese</keyword>
<feature type="modified residue" description="2',4',5'-topaquinone" evidence="13">
    <location>
        <position position="395"/>
    </location>
</feature>
<evidence type="ECO:0000256" key="5">
    <source>
        <dbReference type="ARBA" id="ARBA00011738"/>
    </source>
</evidence>
<dbReference type="InterPro" id="IPR054157">
    <property type="entry name" value="AGAO-like_N2"/>
</dbReference>
<dbReference type="InterPro" id="IPR049948">
    <property type="entry name" value="Cu_Am_ox_TPQ-bd"/>
</dbReference>
<evidence type="ECO:0000256" key="4">
    <source>
        <dbReference type="ARBA" id="ARBA00007983"/>
    </source>
</evidence>
<comment type="cofactor">
    <cofactor evidence="2">
        <name>Mn(2+)</name>
        <dbReference type="ChEBI" id="CHEBI:29035"/>
    </cofactor>
</comment>
<keyword evidence="9 14" id="KW-0186">Copper</keyword>
<comment type="cofactor">
    <cofactor evidence="14">
        <name>Cu cation</name>
        <dbReference type="ChEBI" id="CHEBI:23378"/>
    </cofactor>
    <text evidence="14">Contains 1 topaquinone per subunit.</text>
</comment>
<name>A0A9W6QXL2_9PSEU</name>
<dbReference type="InterPro" id="IPR049947">
    <property type="entry name" value="Cu_Am_Ox_Cu-bd"/>
</dbReference>
<evidence type="ECO:0000259" key="17">
    <source>
        <dbReference type="Pfam" id="PF21994"/>
    </source>
</evidence>
<comment type="cofactor">
    <cofactor evidence="3">
        <name>Zn(2+)</name>
        <dbReference type="ChEBI" id="CHEBI:29105"/>
    </cofactor>
</comment>
<evidence type="ECO:0000259" key="16">
    <source>
        <dbReference type="Pfam" id="PF02728"/>
    </source>
</evidence>